<feature type="compositionally biased region" description="Acidic residues" evidence="1">
    <location>
        <begin position="253"/>
        <end position="262"/>
    </location>
</feature>
<dbReference type="STRING" id="1276538.A0A1X7RYS1"/>
<evidence type="ECO:0000313" key="2">
    <source>
        <dbReference type="EMBL" id="SMQ52583.1"/>
    </source>
</evidence>
<protein>
    <submittedName>
        <fullName evidence="2">Uncharacterized protein</fullName>
    </submittedName>
</protein>
<dbReference type="AlphaFoldDB" id="A0A1X7RYS1"/>
<dbReference type="Proteomes" id="UP000215127">
    <property type="component" value="Chromosome 7"/>
</dbReference>
<feature type="region of interest" description="Disordered" evidence="1">
    <location>
        <begin position="172"/>
        <end position="273"/>
    </location>
</feature>
<organism evidence="2 3">
    <name type="scientific">Zymoseptoria tritici (strain ST99CH_3D7)</name>
    <dbReference type="NCBI Taxonomy" id="1276538"/>
    <lineage>
        <taxon>Eukaryota</taxon>
        <taxon>Fungi</taxon>
        <taxon>Dikarya</taxon>
        <taxon>Ascomycota</taxon>
        <taxon>Pezizomycotina</taxon>
        <taxon>Dothideomycetes</taxon>
        <taxon>Dothideomycetidae</taxon>
        <taxon>Mycosphaerellales</taxon>
        <taxon>Mycosphaerellaceae</taxon>
        <taxon>Zymoseptoria</taxon>
    </lineage>
</organism>
<accession>A0A1X7RYS1</accession>
<dbReference type="EMBL" id="LT853698">
    <property type="protein sequence ID" value="SMQ52583.1"/>
    <property type="molecule type" value="Genomic_DNA"/>
</dbReference>
<gene>
    <name evidence="2" type="ORF">ZT3D7_G7736</name>
</gene>
<feature type="compositionally biased region" description="Low complexity" evidence="1">
    <location>
        <begin position="181"/>
        <end position="190"/>
    </location>
</feature>
<feature type="compositionally biased region" description="Low complexity" evidence="1">
    <location>
        <begin position="221"/>
        <end position="252"/>
    </location>
</feature>
<name>A0A1X7RYS1_ZYMT9</name>
<feature type="compositionally biased region" description="Polar residues" evidence="1">
    <location>
        <begin position="196"/>
        <end position="220"/>
    </location>
</feature>
<evidence type="ECO:0000313" key="3">
    <source>
        <dbReference type="Proteomes" id="UP000215127"/>
    </source>
</evidence>
<proteinExistence type="predicted"/>
<sequence length="308" mass="33322">MTKIKQTPSCSSYAWVSTSIPTYSNSKVAKTLITSTQQPVTFRHEHYTQTKLYKEIRLVTEVTTVTGRPQAKTVRRTSTKTAYTTVDVQRACKYKSLGPIAVPNYRGSGLCTDCGPDKNGALTQRMAVVSCANEHCTTFQETWIAYPQTYTHKGKTQTSTITHTYCPTATTISPQPASTHAAMPTATPSGPGAPPYQSSSLSAGGPTNPNAPAYPSTTEITPSVPQPTTTPCTTTKAQATTSSGTEETSTDSYDPEPSDDPSGDLYFDHPAPTAYHAPAQSYKMFKREGLEKPRGKLAKRGGLLFWEK</sequence>
<keyword evidence="3" id="KW-1185">Reference proteome</keyword>
<reference evidence="2 3" key="1">
    <citation type="submission" date="2016-06" db="EMBL/GenBank/DDBJ databases">
        <authorList>
            <person name="Kjaerup R.B."/>
            <person name="Dalgaard T.S."/>
            <person name="Juul-Madsen H.R."/>
        </authorList>
    </citation>
    <scope>NUCLEOTIDE SEQUENCE [LARGE SCALE GENOMIC DNA]</scope>
</reference>
<evidence type="ECO:0000256" key="1">
    <source>
        <dbReference type="SAM" id="MobiDB-lite"/>
    </source>
</evidence>